<dbReference type="AlphaFoldDB" id="A0A2N6UIS7"/>
<feature type="transmembrane region" description="Helical" evidence="1">
    <location>
        <begin position="177"/>
        <end position="197"/>
    </location>
</feature>
<keyword evidence="1" id="KW-1133">Transmembrane helix</keyword>
<dbReference type="EMBL" id="PNHP01000003">
    <property type="protein sequence ID" value="PMC81467.1"/>
    <property type="molecule type" value="Genomic_DNA"/>
</dbReference>
<feature type="domain" description="DUF7973" evidence="2">
    <location>
        <begin position="5"/>
        <end position="177"/>
    </location>
</feature>
<dbReference type="GeneID" id="84578618"/>
<feature type="transmembrane region" description="Helical" evidence="1">
    <location>
        <begin position="136"/>
        <end position="156"/>
    </location>
</feature>
<name>A0A2N6UIS7_9FIRM</name>
<feature type="domain" description="DUF7973" evidence="2">
    <location>
        <begin position="185"/>
        <end position="290"/>
    </location>
</feature>
<organism evidence="3 4">
    <name type="scientific">Anaerococcus hydrogenalis</name>
    <dbReference type="NCBI Taxonomy" id="33029"/>
    <lineage>
        <taxon>Bacteria</taxon>
        <taxon>Bacillati</taxon>
        <taxon>Bacillota</taxon>
        <taxon>Tissierellia</taxon>
        <taxon>Tissierellales</taxon>
        <taxon>Peptoniphilaceae</taxon>
        <taxon>Anaerococcus</taxon>
    </lineage>
</organism>
<evidence type="ECO:0000313" key="3">
    <source>
        <dbReference type="EMBL" id="PMC81467.1"/>
    </source>
</evidence>
<accession>A0A2N6UIS7</accession>
<evidence type="ECO:0000313" key="4">
    <source>
        <dbReference type="Proteomes" id="UP000235658"/>
    </source>
</evidence>
<feature type="transmembrane region" description="Helical" evidence="1">
    <location>
        <begin position="50"/>
        <end position="74"/>
    </location>
</feature>
<evidence type="ECO:0000256" key="1">
    <source>
        <dbReference type="SAM" id="Phobius"/>
    </source>
</evidence>
<keyword evidence="1" id="KW-0472">Membrane</keyword>
<keyword evidence="1" id="KW-0812">Transmembrane</keyword>
<gene>
    <name evidence="3" type="ORF">CJ192_05415</name>
</gene>
<protein>
    <recommendedName>
        <fullName evidence="2">DUF7973 domain-containing protein</fullName>
    </recommendedName>
</protein>
<dbReference type="InterPro" id="IPR058279">
    <property type="entry name" value="DUF7973"/>
</dbReference>
<evidence type="ECO:0000259" key="2">
    <source>
        <dbReference type="Pfam" id="PF25928"/>
    </source>
</evidence>
<sequence length="292" mass="31452">MTILNLCLAFAGGIFASLIGGTNSFIFTGFTALAGIAISLVTGNDDFLNTVAFGPFFSPAIAFFGSVASTAFAARWSKREKGDEKSMKSLGPAGIEGQNLLMPLYKTKDPLVILVGGAFGSLGYSINYLYSQILHLNLDTVALTVFTGGVICRLLFGKKGLFGQYPSDFKRYSDMTPKYILFTVIWGFFIGLLSGYVAIKFNIASIGFAISAMSLIFLHIGHEFTSTHHVTQVAAYAGLGFANPWMAAIFGVIAALFGEYWGRTTNTFVDTHLDREGSTIALFSFIIFALTA</sequence>
<dbReference type="RefSeq" id="WP_102198032.1">
    <property type="nucleotide sequence ID" value="NZ_PNHP01000003.1"/>
</dbReference>
<feature type="transmembrane region" description="Helical" evidence="1">
    <location>
        <begin position="233"/>
        <end position="257"/>
    </location>
</feature>
<dbReference type="Proteomes" id="UP000235658">
    <property type="component" value="Unassembled WGS sequence"/>
</dbReference>
<comment type="caution">
    <text evidence="3">The sequence shown here is derived from an EMBL/GenBank/DDBJ whole genome shotgun (WGS) entry which is preliminary data.</text>
</comment>
<feature type="transmembrane region" description="Helical" evidence="1">
    <location>
        <begin position="203"/>
        <end position="221"/>
    </location>
</feature>
<dbReference type="Pfam" id="PF25928">
    <property type="entry name" value="DUF7973"/>
    <property type="match status" value="2"/>
</dbReference>
<feature type="transmembrane region" description="Helical" evidence="1">
    <location>
        <begin position="111"/>
        <end position="130"/>
    </location>
</feature>
<reference evidence="3 4" key="1">
    <citation type="submission" date="2017-09" db="EMBL/GenBank/DDBJ databases">
        <title>Bacterial strain isolated from the female urinary microbiota.</title>
        <authorList>
            <person name="Thomas-White K."/>
            <person name="Kumar N."/>
            <person name="Forster S."/>
            <person name="Putonti C."/>
            <person name="Lawley T."/>
            <person name="Wolfe A.J."/>
        </authorList>
    </citation>
    <scope>NUCLEOTIDE SEQUENCE [LARGE SCALE GENOMIC DNA]</scope>
    <source>
        <strain evidence="3 4">UMB0204</strain>
    </source>
</reference>
<proteinExistence type="predicted"/>